<keyword evidence="2" id="KW-1185">Reference proteome</keyword>
<reference evidence="1 2" key="1">
    <citation type="submission" date="2021-06" db="EMBL/GenBank/DDBJ databases">
        <authorList>
            <person name="Palmer J.M."/>
        </authorList>
    </citation>
    <scope>NUCLEOTIDE SEQUENCE [LARGE SCALE GENOMIC DNA]</scope>
    <source>
        <strain evidence="1 2">GA_2019</strain>
        <tissue evidence="1">Muscle</tissue>
    </source>
</reference>
<dbReference type="EMBL" id="JAHRIO010053462">
    <property type="protein sequence ID" value="MEQ2176354.1"/>
    <property type="molecule type" value="Genomic_DNA"/>
</dbReference>
<evidence type="ECO:0000313" key="1">
    <source>
        <dbReference type="EMBL" id="MEQ2176354.1"/>
    </source>
</evidence>
<gene>
    <name evidence="1" type="ORF">GOODEAATRI_027104</name>
</gene>
<protein>
    <submittedName>
        <fullName evidence="1">Uncharacterized protein</fullName>
    </submittedName>
</protein>
<dbReference type="Proteomes" id="UP001476798">
    <property type="component" value="Unassembled WGS sequence"/>
</dbReference>
<organism evidence="1 2">
    <name type="scientific">Goodea atripinnis</name>
    <dbReference type="NCBI Taxonomy" id="208336"/>
    <lineage>
        <taxon>Eukaryota</taxon>
        <taxon>Metazoa</taxon>
        <taxon>Chordata</taxon>
        <taxon>Craniata</taxon>
        <taxon>Vertebrata</taxon>
        <taxon>Euteleostomi</taxon>
        <taxon>Actinopterygii</taxon>
        <taxon>Neopterygii</taxon>
        <taxon>Teleostei</taxon>
        <taxon>Neoteleostei</taxon>
        <taxon>Acanthomorphata</taxon>
        <taxon>Ovalentaria</taxon>
        <taxon>Atherinomorphae</taxon>
        <taxon>Cyprinodontiformes</taxon>
        <taxon>Goodeidae</taxon>
        <taxon>Goodea</taxon>
    </lineage>
</organism>
<proteinExistence type="predicted"/>
<sequence>MCINVYVSNSTIWGDGGSRGRGSVVGSNPHSACLSRWAKTLYSPCLLMVVRRHGGADCIVCTHFSQSAQGNGAYHCQCINGWMTDCSVKLFGVLELDEVLYKCRPFTI</sequence>
<accession>A0ABV0P011</accession>
<evidence type="ECO:0000313" key="2">
    <source>
        <dbReference type="Proteomes" id="UP001476798"/>
    </source>
</evidence>
<comment type="caution">
    <text evidence="1">The sequence shown here is derived from an EMBL/GenBank/DDBJ whole genome shotgun (WGS) entry which is preliminary data.</text>
</comment>
<name>A0ABV0P011_9TELE</name>